<feature type="compositionally biased region" description="Basic and acidic residues" evidence="1">
    <location>
        <begin position="187"/>
        <end position="202"/>
    </location>
</feature>
<dbReference type="GO" id="GO:0000226">
    <property type="term" value="P:microtubule cytoskeleton organization"/>
    <property type="evidence" value="ECO:0007669"/>
    <property type="project" value="UniProtKB-ARBA"/>
</dbReference>
<feature type="compositionally biased region" description="Basic and acidic residues" evidence="1">
    <location>
        <begin position="239"/>
        <end position="258"/>
    </location>
</feature>
<dbReference type="GO" id="GO:0008017">
    <property type="term" value="F:microtubule binding"/>
    <property type="evidence" value="ECO:0007669"/>
    <property type="project" value="TreeGrafter"/>
</dbReference>
<evidence type="ECO:0000313" key="4">
    <source>
        <dbReference type="Proteomes" id="UP001153737"/>
    </source>
</evidence>
<feature type="compositionally biased region" description="Basic and acidic residues" evidence="1">
    <location>
        <begin position="113"/>
        <end position="125"/>
    </location>
</feature>
<feature type="region of interest" description="Disordered" evidence="1">
    <location>
        <begin position="109"/>
        <end position="142"/>
    </location>
</feature>
<feature type="compositionally biased region" description="Basic residues" evidence="1">
    <location>
        <begin position="433"/>
        <end position="447"/>
    </location>
</feature>
<dbReference type="InterPro" id="IPR016024">
    <property type="entry name" value="ARM-type_fold"/>
</dbReference>
<dbReference type="Gene3D" id="1.25.10.10">
    <property type="entry name" value="Leucine-rich Repeat Variant"/>
    <property type="match status" value="1"/>
</dbReference>
<dbReference type="Proteomes" id="UP001153737">
    <property type="component" value="Chromosome 3"/>
</dbReference>
<evidence type="ECO:0000256" key="1">
    <source>
        <dbReference type="SAM" id="MobiDB-lite"/>
    </source>
</evidence>
<dbReference type="SUPFAM" id="SSF48371">
    <property type="entry name" value="ARM repeat"/>
    <property type="match status" value="1"/>
</dbReference>
<dbReference type="InterPro" id="IPR034085">
    <property type="entry name" value="TOG"/>
</dbReference>
<reference evidence="3" key="2">
    <citation type="submission" date="2022-10" db="EMBL/GenBank/DDBJ databases">
        <authorList>
            <consortium name="ENA_rothamsted_submissions"/>
            <consortium name="culmorum"/>
            <person name="King R."/>
        </authorList>
    </citation>
    <scope>NUCLEOTIDE SEQUENCE</scope>
</reference>
<accession>A0A9P0DNT0</accession>
<feature type="compositionally biased region" description="Low complexity" evidence="1">
    <location>
        <begin position="126"/>
        <end position="138"/>
    </location>
</feature>
<dbReference type="InterPro" id="IPR024395">
    <property type="entry name" value="CLASP_N_dom"/>
</dbReference>
<reference evidence="3" key="1">
    <citation type="submission" date="2022-01" db="EMBL/GenBank/DDBJ databases">
        <authorList>
            <person name="King R."/>
        </authorList>
    </citation>
    <scope>NUCLEOTIDE SEQUENCE</scope>
</reference>
<feature type="compositionally biased region" description="Polar residues" evidence="1">
    <location>
        <begin position="203"/>
        <end position="225"/>
    </location>
</feature>
<dbReference type="GO" id="GO:0005881">
    <property type="term" value="C:cytoplasmic microtubule"/>
    <property type="evidence" value="ECO:0007669"/>
    <property type="project" value="TreeGrafter"/>
</dbReference>
<evidence type="ECO:0000259" key="2">
    <source>
        <dbReference type="SMART" id="SM01349"/>
    </source>
</evidence>
<gene>
    <name evidence="3" type="ORF">PHAECO_LOCUS7655</name>
</gene>
<dbReference type="PANTHER" id="PTHR21567">
    <property type="entry name" value="CLASP"/>
    <property type="match status" value="1"/>
</dbReference>
<feature type="domain" description="TOG" evidence="2">
    <location>
        <begin position="466"/>
        <end position="681"/>
    </location>
</feature>
<sequence>MLLCRLFALRPISLDNFVLDENGNGNQPVWAVDSSVFQRNGYAKDNNKNPSTVLQPVYILRQDSRRHPQQYGRGERGRSFSPPKQRRSAATPRPAVVFEGFRKSFSSEQLLAGRERTRSRDRSDRSSTSSTGSSTKSGVWQKEIKSGIPIPISSDTKLRFRTSNITANHTSVGPVIARIRNLESPRDDPIITRLSPRDRKPAETQTLHFPPSSGSESSGYFTPPYSTNEEAFVKLEDVQDSQNHGEETTFDSVDKEEVTESDTNNNSQGYANSCEDEVDEARKTPQIYSKPSTPDSLTIENLSTDTQNDDEILKVSTPTNREDLSGSRSPPSFVLNFPGPTTPSLSRKSSPLIENRRKSSSVIDLHNFLPEISSRKNSAPLQKEDVSASRQFLITNAVDIPSPGKISTKSSEPKSDYEELQPPKLPEEPTTRKLSKRLARTSSRKSIKSTPRSVRAPTPTPTTARSEPKEDLQMALTQMNDPEWEVMIRGLQGVARIARQHPEAVEARMHNVCVNLGRHIKNLRSQVARAACYTATEMFGACRKGLEMELEEIAGPLLHRTADTNKFLRADANAALDLMCLQLPQGRVISVLTARGCNHQNSVVRSTGIRLLADLVKRSGPERIFHLQKECRDKIFLAGAKALVDGSLEARNYGKVMFSYLIGCQQFQRCLLEAVPQSTLRHVAKTLNSIKPFETNGC</sequence>
<keyword evidence="4" id="KW-1185">Reference proteome</keyword>
<feature type="compositionally biased region" description="Low complexity" evidence="1">
    <location>
        <begin position="449"/>
        <end position="465"/>
    </location>
</feature>
<feature type="region of interest" description="Disordered" evidence="1">
    <location>
        <begin position="239"/>
        <end position="358"/>
    </location>
</feature>
<feature type="region of interest" description="Disordered" evidence="1">
    <location>
        <begin position="399"/>
        <end position="471"/>
    </location>
</feature>
<dbReference type="InterPro" id="IPR011989">
    <property type="entry name" value="ARM-like"/>
</dbReference>
<dbReference type="SMART" id="SM01349">
    <property type="entry name" value="TOG"/>
    <property type="match status" value="1"/>
</dbReference>
<evidence type="ECO:0000313" key="3">
    <source>
        <dbReference type="EMBL" id="CAH1160245.1"/>
    </source>
</evidence>
<feature type="region of interest" description="Disordered" evidence="1">
    <location>
        <begin position="187"/>
        <end position="225"/>
    </location>
</feature>
<dbReference type="PANTHER" id="PTHR21567:SF87">
    <property type="entry name" value="CRESCERIN-LIKE PROTEIN CHE-12"/>
    <property type="match status" value="1"/>
</dbReference>
<dbReference type="GO" id="GO:0005929">
    <property type="term" value="C:cilium"/>
    <property type="evidence" value="ECO:0007669"/>
    <property type="project" value="TreeGrafter"/>
</dbReference>
<name>A0A9P0DNT0_PHACE</name>
<dbReference type="OrthoDB" id="63891at2759"/>
<dbReference type="EMBL" id="OU896709">
    <property type="protein sequence ID" value="CAH1160245.1"/>
    <property type="molecule type" value="Genomic_DNA"/>
</dbReference>
<protein>
    <recommendedName>
        <fullName evidence="2">TOG domain-containing protein</fullName>
    </recommendedName>
</protein>
<dbReference type="Pfam" id="PF12348">
    <property type="entry name" value="CLASP_N"/>
    <property type="match status" value="1"/>
</dbReference>
<organism evidence="3 4">
    <name type="scientific">Phaedon cochleariae</name>
    <name type="common">Mustard beetle</name>
    <dbReference type="NCBI Taxonomy" id="80249"/>
    <lineage>
        <taxon>Eukaryota</taxon>
        <taxon>Metazoa</taxon>
        <taxon>Ecdysozoa</taxon>
        <taxon>Arthropoda</taxon>
        <taxon>Hexapoda</taxon>
        <taxon>Insecta</taxon>
        <taxon>Pterygota</taxon>
        <taxon>Neoptera</taxon>
        <taxon>Endopterygota</taxon>
        <taxon>Coleoptera</taxon>
        <taxon>Polyphaga</taxon>
        <taxon>Cucujiformia</taxon>
        <taxon>Chrysomeloidea</taxon>
        <taxon>Chrysomelidae</taxon>
        <taxon>Chrysomelinae</taxon>
        <taxon>Chrysomelini</taxon>
        <taxon>Phaedon</taxon>
    </lineage>
</organism>
<proteinExistence type="predicted"/>
<feature type="region of interest" description="Disordered" evidence="1">
    <location>
        <begin position="60"/>
        <end position="93"/>
    </location>
</feature>
<feature type="compositionally biased region" description="Polar residues" evidence="1">
    <location>
        <begin position="261"/>
        <end position="271"/>
    </location>
</feature>
<feature type="compositionally biased region" description="Polar residues" evidence="1">
    <location>
        <begin position="286"/>
        <end position="306"/>
    </location>
</feature>
<dbReference type="AlphaFoldDB" id="A0A9P0DNT0"/>